<dbReference type="RefSeq" id="WP_184045725.1">
    <property type="nucleotide sequence ID" value="NZ_JACIGK010000018.1"/>
</dbReference>
<organism evidence="2 3">
    <name type="scientific">Roseospira visakhapatnamensis</name>
    <dbReference type="NCBI Taxonomy" id="390880"/>
    <lineage>
        <taxon>Bacteria</taxon>
        <taxon>Pseudomonadati</taxon>
        <taxon>Pseudomonadota</taxon>
        <taxon>Alphaproteobacteria</taxon>
        <taxon>Rhodospirillales</taxon>
        <taxon>Rhodospirillaceae</taxon>
        <taxon>Roseospira</taxon>
    </lineage>
</organism>
<feature type="compositionally biased region" description="Basic and acidic residues" evidence="1">
    <location>
        <begin position="14"/>
        <end position="27"/>
    </location>
</feature>
<accession>A0A7W6RF20</accession>
<name>A0A7W6RF20_9PROT</name>
<dbReference type="EMBL" id="JACIGK010000018">
    <property type="protein sequence ID" value="MBB4266881.1"/>
    <property type="molecule type" value="Genomic_DNA"/>
</dbReference>
<evidence type="ECO:0000313" key="2">
    <source>
        <dbReference type="EMBL" id="MBB4266881.1"/>
    </source>
</evidence>
<evidence type="ECO:0000313" key="3">
    <source>
        <dbReference type="Proteomes" id="UP000554286"/>
    </source>
</evidence>
<reference evidence="2 3" key="1">
    <citation type="submission" date="2020-08" db="EMBL/GenBank/DDBJ databases">
        <title>Genome sequencing of Purple Non-Sulfur Bacteria from various extreme environments.</title>
        <authorList>
            <person name="Mayer M."/>
        </authorList>
    </citation>
    <scope>NUCLEOTIDE SEQUENCE [LARGE SCALE GENOMIC DNA]</scope>
    <source>
        <strain evidence="2 3">JA131</strain>
    </source>
</reference>
<feature type="region of interest" description="Disordered" evidence="1">
    <location>
        <begin position="1"/>
        <end position="27"/>
    </location>
</feature>
<protein>
    <recommendedName>
        <fullName evidence="4">Tail assembly chaperone E/41/14-like protein</fullName>
    </recommendedName>
</protein>
<proteinExistence type="predicted"/>
<dbReference type="Proteomes" id="UP000554286">
    <property type="component" value="Unassembled WGS sequence"/>
</dbReference>
<evidence type="ECO:0000256" key="1">
    <source>
        <dbReference type="SAM" id="MobiDB-lite"/>
    </source>
</evidence>
<comment type="caution">
    <text evidence="2">The sequence shown here is derived from an EMBL/GenBank/DDBJ whole genome shotgun (WGS) entry which is preliminary data.</text>
</comment>
<gene>
    <name evidence="2" type="ORF">GGD89_002517</name>
</gene>
<evidence type="ECO:0008006" key="4">
    <source>
        <dbReference type="Google" id="ProtNLM"/>
    </source>
</evidence>
<sequence>MADKTATPAAPSTPRDDAPPDDRHTRRCDLPVPVDVEGMGTVRTLWFREPLNPDLYTLSLVDLAQSRMGPLMDVAARVHRPRLPPDAWQALGLADTLAIAGAVSVFFADASQALGMDLDGLAAETEAETTAPSSTSRT</sequence>
<keyword evidence="3" id="KW-1185">Reference proteome</keyword>
<dbReference type="AlphaFoldDB" id="A0A7W6RF20"/>